<evidence type="ECO:0000259" key="12">
    <source>
        <dbReference type="Pfam" id="PF13880"/>
    </source>
</evidence>
<dbReference type="Gene3D" id="1.25.10.10">
    <property type="entry name" value="Leucine-rich Repeat Variant"/>
    <property type="match status" value="1"/>
</dbReference>
<protein>
    <submittedName>
        <fullName evidence="13">Uncharacterized protein</fullName>
    </submittedName>
</protein>
<keyword evidence="14" id="KW-1185">Reference proteome</keyword>
<evidence type="ECO:0000256" key="9">
    <source>
        <dbReference type="ARBA" id="ARBA00023315"/>
    </source>
</evidence>
<keyword evidence="5" id="KW-0863">Zinc-finger</keyword>
<evidence type="ECO:0000256" key="3">
    <source>
        <dbReference type="ARBA" id="ARBA00022679"/>
    </source>
</evidence>
<feature type="region of interest" description="Disordered" evidence="10">
    <location>
        <begin position="1123"/>
        <end position="1188"/>
    </location>
</feature>
<dbReference type="GO" id="GO:0000785">
    <property type="term" value="C:chromatin"/>
    <property type="evidence" value="ECO:0007669"/>
    <property type="project" value="TreeGrafter"/>
</dbReference>
<reference evidence="13 14" key="1">
    <citation type="journal article" date="2020" name="bioRxiv">
        <title>Sequence and annotation of 42 cannabis genomes reveals extensive copy number variation in cannabinoid synthesis and pathogen resistance genes.</title>
        <authorList>
            <person name="Mckernan K.J."/>
            <person name="Helbert Y."/>
            <person name="Kane L.T."/>
            <person name="Ebling H."/>
            <person name="Zhang L."/>
            <person name="Liu B."/>
            <person name="Eaton Z."/>
            <person name="Mclaughlin S."/>
            <person name="Kingan S."/>
            <person name="Baybayan P."/>
            <person name="Concepcion G."/>
            <person name="Jordan M."/>
            <person name="Riva A."/>
            <person name="Barbazuk W."/>
            <person name="Harkins T."/>
        </authorList>
    </citation>
    <scope>NUCLEOTIDE SEQUENCE [LARGE SCALE GENOMIC DNA]</scope>
    <source>
        <strain evidence="14">cv. Jamaican Lion 4</strain>
        <tissue evidence="13">Leaf</tissue>
    </source>
</reference>
<feature type="non-terminal residue" evidence="13">
    <location>
        <position position="1"/>
    </location>
</feature>
<evidence type="ECO:0000256" key="10">
    <source>
        <dbReference type="SAM" id="MobiDB-lite"/>
    </source>
</evidence>
<feature type="region of interest" description="Disordered" evidence="10">
    <location>
        <begin position="1219"/>
        <end position="1244"/>
    </location>
</feature>
<dbReference type="SUPFAM" id="SSF48371">
    <property type="entry name" value="ARM repeat"/>
    <property type="match status" value="2"/>
</dbReference>
<feature type="compositionally biased region" description="Polar residues" evidence="10">
    <location>
        <begin position="1261"/>
        <end position="1270"/>
    </location>
</feature>
<dbReference type="InterPro" id="IPR016024">
    <property type="entry name" value="ARM-type_fold"/>
</dbReference>
<dbReference type="Proteomes" id="UP000583929">
    <property type="component" value="Unassembled WGS sequence"/>
</dbReference>
<name>A0A7J6FM80_CANSA</name>
<evidence type="ECO:0000256" key="2">
    <source>
        <dbReference type="ARBA" id="ARBA00005816"/>
    </source>
</evidence>
<evidence type="ECO:0000256" key="7">
    <source>
        <dbReference type="ARBA" id="ARBA00023242"/>
    </source>
</evidence>
<dbReference type="EMBL" id="JAATIQ010000192">
    <property type="protein sequence ID" value="KAF4371826.1"/>
    <property type="molecule type" value="Genomic_DNA"/>
</dbReference>
<evidence type="ECO:0000256" key="6">
    <source>
        <dbReference type="ARBA" id="ARBA00022833"/>
    </source>
</evidence>
<evidence type="ECO:0000256" key="5">
    <source>
        <dbReference type="ARBA" id="ARBA00022771"/>
    </source>
</evidence>
<accession>A0A7J6FM80</accession>
<evidence type="ECO:0000256" key="8">
    <source>
        <dbReference type="ARBA" id="ARBA00023306"/>
    </source>
</evidence>
<evidence type="ECO:0000259" key="11">
    <source>
        <dbReference type="Pfam" id="PF13878"/>
    </source>
</evidence>
<dbReference type="InterPro" id="IPR028009">
    <property type="entry name" value="ESCO_Acetyltransf_dom"/>
</dbReference>
<feature type="compositionally biased region" description="Basic and acidic residues" evidence="10">
    <location>
        <begin position="1271"/>
        <end position="1280"/>
    </location>
</feature>
<feature type="domain" description="N-acetyltransferase ESCO acetyl-transferase" evidence="12">
    <location>
        <begin position="1503"/>
        <end position="1571"/>
    </location>
</feature>
<dbReference type="GO" id="GO:0061733">
    <property type="term" value="F:protein-lysine-acetyltransferase activity"/>
    <property type="evidence" value="ECO:0007669"/>
    <property type="project" value="TreeGrafter"/>
</dbReference>
<dbReference type="Pfam" id="PF13878">
    <property type="entry name" value="zf-C2H2_3"/>
    <property type="match status" value="1"/>
</dbReference>
<dbReference type="InterPro" id="IPR028005">
    <property type="entry name" value="AcTrfase_ESCO_Znf_dom"/>
</dbReference>
<organism evidence="13 14">
    <name type="scientific">Cannabis sativa</name>
    <name type="common">Hemp</name>
    <name type="synonym">Marijuana</name>
    <dbReference type="NCBI Taxonomy" id="3483"/>
    <lineage>
        <taxon>Eukaryota</taxon>
        <taxon>Viridiplantae</taxon>
        <taxon>Streptophyta</taxon>
        <taxon>Embryophyta</taxon>
        <taxon>Tracheophyta</taxon>
        <taxon>Spermatophyta</taxon>
        <taxon>Magnoliopsida</taxon>
        <taxon>eudicotyledons</taxon>
        <taxon>Gunneridae</taxon>
        <taxon>Pentapetalae</taxon>
        <taxon>rosids</taxon>
        <taxon>fabids</taxon>
        <taxon>Rosales</taxon>
        <taxon>Cannabaceae</taxon>
        <taxon>Cannabis</taxon>
    </lineage>
</organism>
<evidence type="ECO:0000313" key="14">
    <source>
        <dbReference type="Proteomes" id="UP000583929"/>
    </source>
</evidence>
<evidence type="ECO:0000256" key="1">
    <source>
        <dbReference type="ARBA" id="ARBA00004123"/>
    </source>
</evidence>
<evidence type="ECO:0000313" key="13">
    <source>
        <dbReference type="EMBL" id="KAF4371826.1"/>
    </source>
</evidence>
<dbReference type="GO" id="GO:0007064">
    <property type="term" value="P:mitotic sister chromatid cohesion"/>
    <property type="evidence" value="ECO:0007669"/>
    <property type="project" value="TreeGrafter"/>
</dbReference>
<feature type="compositionally biased region" description="Polar residues" evidence="10">
    <location>
        <begin position="1170"/>
        <end position="1188"/>
    </location>
</feature>
<proteinExistence type="inferred from homology"/>
<feature type="compositionally biased region" description="Low complexity" evidence="10">
    <location>
        <begin position="1221"/>
        <end position="1235"/>
    </location>
</feature>
<keyword evidence="9" id="KW-0012">Acyltransferase</keyword>
<keyword evidence="4" id="KW-0479">Metal-binding</keyword>
<dbReference type="InterPro" id="IPR011989">
    <property type="entry name" value="ARM-like"/>
</dbReference>
<keyword evidence="8" id="KW-0131">Cell cycle</keyword>
<comment type="subcellular location">
    <subcellularLocation>
        <location evidence="1">Nucleus</location>
    </subcellularLocation>
</comment>
<comment type="caution">
    <text evidence="13">The sequence shown here is derived from an EMBL/GenBank/DDBJ whole genome shotgun (WGS) entry which is preliminary data.</text>
</comment>
<comment type="similarity">
    <text evidence="2">Belongs to the acetyltransferase family. ECO subfamily.</text>
</comment>
<feature type="domain" description="N-acetyltransferase ESCO zinc-finger" evidence="11">
    <location>
        <begin position="1313"/>
        <end position="1352"/>
    </location>
</feature>
<dbReference type="GO" id="GO:0008270">
    <property type="term" value="F:zinc ion binding"/>
    <property type="evidence" value="ECO:0007669"/>
    <property type="project" value="UniProtKB-KW"/>
</dbReference>
<sequence length="1582" mass="177529">KYIMAPSKAPSKKQKKGGIDFKKIKRKIGRKLPPAKNATNTEIKSKAIILPEQSVAADKVGLAVNKRGLTLKELLQQSSHRNAKVRKDALMGIRDLLLANPLELSLHKYAVIEKLRERVGDDDKAVRETLYQLFKSVIFPGCNEEYEGMFVSLLMTYIFHAMTNFAVEVRVTAFRFLELVVQHYPDSLFQYAEKILLPHHRVRHTPPCCIPRLCLVRFFFRLKTVLSNIDILFGNYPVLSGQYSRAPNVCWLAFLYFLLFGSGQIFHNYGDMLQMNKFYFQEKGKLKTVLSGLLHCLSLLPPNKEKDASAEKKVVERRVLHALEPDTSTESDGMCKFLDRAVDIAVWCSAIIPIVKDLVPILLNYFEEYIPSVKAAPLYDAQSFDCMLCLLQSINLSIKFYLCFTYGDNLKLWSSYKGLDANVWAKTISTVISKKLIVVFPLNPVHRVSEKGAEMYYTLNSTITEIFLYLSEWISPAVSLEHLFEFIESALLGKSDTRSAKSVQEKILLPLLPFIPQLVSQLSSDWKSRLLKAFTKAFTECKPQSSLKLACIPIIEQMICPTEAMVYLVHDILDHQISWMRELSELLLLCENNQSCGEVRKILTTLLYLSLAGSICSGPFVRLPSETQMCVLAINQWFHSLDPPLLSSITQCCLCPDLNPRTLSDIIDNIRECYYVAGGNLDISHFLKFLVTLQAEFRVSPENIFPFRWNDSNSRSTFKLVCSKTLSYIKALGDNSILLWIVEDVILEKMSAKPPLYNFCAMLWLLVELMNLETTKRNVPAKLSPHIVTSLGNLLPGYLMDLAHCIPKHDEENSMTVNTWRHFISPCISLFCRNQNLLHHTLTTLASLITETCQPHTSLDRMQYATEVSNTVDEVVSILHVMHVCHTFQKILSSFKEDINHILQKIVCLQSSKEIDLSLEGKQKVQSAIHQVEEILRTQKKLKSSSPSSSSSCPSSSSALTNGCCCFIISLHSSPDEATRRRSLRGFDARRRSVFFFWVRVYGVGLGRPLFAGCSGLVCKFSFAALGRPPEEKAILAALVCKLSFAEVEGERTSACATGFTIGLFFGSDWCGIIGGARCRVLGCDWVFFGPVCFAFSLVGIGVDWLGSSSSSVTVLADEQFGHEQSPVRQPEEMPQMQSHHSNLPQLDFGEDQASKNGNNIPDLVDEGNIPNNGHKVTNGTQNISGTKDSVSKFSVNERGKSVVFGDHVPGQHSLAFFKTSSSSSSSSSSVILSSNPPPVSEEDGELDIWEKKEHQIFNTYSRRARNPSSGEKEKAKDDQWLEKTVSSSLSSKSESIISKKTMVKNKKRSYAQYHLDLGQSDFNFHNCSTCGFKYSPGDESDEKTHKEFHKNYTHGIQFKGWSVERLIHMPTMEGGRIVMVLDCDSNAQKNKVKEVVNLMEIELGSGFIFHKFCKVLLFILSNRVAGCLIAEPIEKAFKVISNSTDRCNDAINTKEERAKPTILKFGDISFQRETVKRSHSASNTNQLDEDVGGAVICEEVPVPAVCGIRAIWVSPVNRRKRIATHLLEAVRKSFCTGFVLERSQLAFSPLTCSGKALAVSYIGKRSFLVYKSNILNSVESI</sequence>
<keyword evidence="7" id="KW-0539">Nucleus</keyword>
<dbReference type="GO" id="GO:0005634">
    <property type="term" value="C:nucleus"/>
    <property type="evidence" value="ECO:0007669"/>
    <property type="project" value="UniProtKB-SubCell"/>
</dbReference>
<feature type="region of interest" description="Disordered" evidence="10">
    <location>
        <begin position="1261"/>
        <end position="1280"/>
    </location>
</feature>
<dbReference type="PANTHER" id="PTHR45884:SF2">
    <property type="entry name" value="N-ACETYLTRANSFERASE ECO"/>
    <property type="match status" value="1"/>
</dbReference>
<gene>
    <name evidence="13" type="ORF">G4B88_016889</name>
</gene>
<keyword evidence="3" id="KW-0808">Transferase</keyword>
<evidence type="ECO:0000256" key="4">
    <source>
        <dbReference type="ARBA" id="ARBA00022723"/>
    </source>
</evidence>
<dbReference type="PANTHER" id="PTHR45884">
    <property type="entry name" value="N-ACETYLTRANSFERASE ECO"/>
    <property type="match status" value="1"/>
</dbReference>
<feature type="compositionally biased region" description="Polar residues" evidence="10">
    <location>
        <begin position="1136"/>
        <end position="1145"/>
    </location>
</feature>
<keyword evidence="6" id="KW-0862">Zinc</keyword>
<dbReference type="Pfam" id="PF13880">
    <property type="entry name" value="Acetyltransf_13"/>
    <property type="match status" value="1"/>
</dbReference>